<feature type="binding site" evidence="6">
    <location>
        <position position="286"/>
    </location>
    <ligand>
        <name>(S)-malate</name>
        <dbReference type="ChEBI" id="CHEBI:15589"/>
    </ligand>
</feature>
<feature type="binding site" evidence="7">
    <location>
        <position position="136"/>
    </location>
    <ligand>
        <name>a divalent metal cation</name>
        <dbReference type="ChEBI" id="CHEBI:60240"/>
    </ligand>
</feature>
<dbReference type="PIRSF" id="PIRSF000106">
    <property type="entry name" value="ME"/>
    <property type="match status" value="1"/>
</dbReference>
<feature type="binding site" evidence="7">
    <location>
        <position position="162"/>
    </location>
    <ligand>
        <name>a divalent metal cation</name>
        <dbReference type="ChEBI" id="CHEBI:60240"/>
    </ligand>
</feature>
<evidence type="ECO:0000259" key="9">
    <source>
        <dbReference type="SMART" id="SM01274"/>
    </source>
</evidence>
<evidence type="ECO:0000256" key="5">
    <source>
        <dbReference type="PIRSR" id="PIRSR000106-1"/>
    </source>
</evidence>
<feature type="binding site" evidence="6">
    <location>
        <position position="317"/>
    </location>
    <ligand>
        <name>(S)-malate</name>
        <dbReference type="ChEBI" id="CHEBI:15589"/>
    </ligand>
</feature>
<evidence type="ECO:0000256" key="7">
    <source>
        <dbReference type="PIRSR" id="PIRSR000106-3"/>
    </source>
</evidence>
<proteinExistence type="inferred from homology"/>
<keyword evidence="3 7" id="KW-0479">Metal-binding</keyword>
<reference evidence="10" key="2">
    <citation type="submission" date="2021-04" db="EMBL/GenBank/DDBJ databases">
        <authorList>
            <person name="Gilroy R."/>
        </authorList>
    </citation>
    <scope>NUCLEOTIDE SEQUENCE</scope>
    <source>
        <strain evidence="10">5032</strain>
    </source>
</reference>
<evidence type="ECO:0000256" key="2">
    <source>
        <dbReference type="ARBA" id="ARBA00008785"/>
    </source>
</evidence>
<dbReference type="InterPro" id="IPR051674">
    <property type="entry name" value="Malate_Decarboxylase"/>
</dbReference>
<dbReference type="Gene3D" id="3.40.50.720">
    <property type="entry name" value="NAD(P)-binding Rossmann-like Domain"/>
    <property type="match status" value="1"/>
</dbReference>
<dbReference type="InterPro" id="IPR036291">
    <property type="entry name" value="NAD(P)-bd_dom_sf"/>
</dbReference>
<evidence type="ECO:0000256" key="6">
    <source>
        <dbReference type="PIRSR" id="PIRSR000106-2"/>
    </source>
</evidence>
<dbReference type="FunFam" id="3.40.50.720:FF:000095">
    <property type="entry name" value="NADP-dependent malic enzyme"/>
    <property type="match status" value="1"/>
</dbReference>
<dbReference type="EMBL" id="DWZD01000053">
    <property type="protein sequence ID" value="HJA79902.1"/>
    <property type="molecule type" value="Genomic_DNA"/>
</dbReference>
<dbReference type="Gene3D" id="3.40.50.10380">
    <property type="entry name" value="Malic enzyme, N-terminal domain"/>
    <property type="match status" value="1"/>
</dbReference>
<name>A0A9D2KQL1_9BACT</name>
<reference evidence="10" key="1">
    <citation type="journal article" date="2021" name="PeerJ">
        <title>Extensive microbial diversity within the chicken gut microbiome revealed by metagenomics and culture.</title>
        <authorList>
            <person name="Gilroy R."/>
            <person name="Ravi A."/>
            <person name="Getino M."/>
            <person name="Pursley I."/>
            <person name="Horton D.L."/>
            <person name="Alikhan N.F."/>
            <person name="Baker D."/>
            <person name="Gharbi K."/>
            <person name="Hall N."/>
            <person name="Watson M."/>
            <person name="Adriaenssens E.M."/>
            <person name="Foster-Nyarko E."/>
            <person name="Jarju S."/>
            <person name="Secka A."/>
            <person name="Antonio M."/>
            <person name="Oren A."/>
            <person name="Chaudhuri R.R."/>
            <person name="La Ragione R."/>
            <person name="Hildebrand F."/>
            <person name="Pallen M.J."/>
        </authorList>
    </citation>
    <scope>NUCLEOTIDE SEQUENCE</scope>
    <source>
        <strain evidence="10">5032</strain>
    </source>
</reference>
<dbReference type="Pfam" id="PF00390">
    <property type="entry name" value="malic"/>
    <property type="match status" value="1"/>
</dbReference>
<feature type="binding site" evidence="7">
    <location>
        <position position="137"/>
    </location>
    <ligand>
        <name>a divalent metal cation</name>
        <dbReference type="ChEBI" id="CHEBI:60240"/>
    </ligand>
</feature>
<gene>
    <name evidence="10" type="ORF">H9784_10130</name>
</gene>
<accession>A0A9D2KQL1</accession>
<evidence type="ECO:0000259" key="8">
    <source>
        <dbReference type="SMART" id="SM00919"/>
    </source>
</evidence>
<feature type="domain" description="Malic enzyme N-terminal" evidence="9">
    <location>
        <begin position="18"/>
        <end position="151"/>
    </location>
</feature>
<keyword evidence="4" id="KW-0560">Oxidoreductase</keyword>
<dbReference type="InterPro" id="IPR045213">
    <property type="entry name" value="Malic_NAD-bd_bact_type"/>
</dbReference>
<dbReference type="InterPro" id="IPR037062">
    <property type="entry name" value="Malic_N_dom_sf"/>
</dbReference>
<feature type="domain" description="Malic enzyme NAD-binding" evidence="8">
    <location>
        <begin position="163"/>
        <end position="399"/>
    </location>
</feature>
<protein>
    <submittedName>
        <fullName evidence="10">Malate dehydrogenase</fullName>
    </submittedName>
</protein>
<feature type="active site" description="Proton donor" evidence="5">
    <location>
        <position position="39"/>
    </location>
</feature>
<dbReference type="SUPFAM" id="SSF51735">
    <property type="entry name" value="NAD(P)-binding Rossmann-fold domains"/>
    <property type="match status" value="1"/>
</dbReference>
<comment type="cofactor">
    <cofactor evidence="1">
        <name>Mn(2+)</name>
        <dbReference type="ChEBI" id="CHEBI:29035"/>
    </cofactor>
</comment>
<dbReference type="InterPro" id="IPR001891">
    <property type="entry name" value="Malic_OxRdtase"/>
</dbReference>
<dbReference type="GO" id="GO:0051287">
    <property type="term" value="F:NAD binding"/>
    <property type="evidence" value="ECO:0007669"/>
    <property type="project" value="InterPro"/>
</dbReference>
<dbReference type="GO" id="GO:0046872">
    <property type="term" value="F:metal ion binding"/>
    <property type="evidence" value="ECO:0007669"/>
    <property type="project" value="UniProtKB-KW"/>
</dbReference>
<evidence type="ECO:0000313" key="11">
    <source>
        <dbReference type="Proteomes" id="UP000823821"/>
    </source>
</evidence>
<dbReference type="SMART" id="SM01274">
    <property type="entry name" value="malic"/>
    <property type="match status" value="1"/>
</dbReference>
<evidence type="ECO:0000256" key="3">
    <source>
        <dbReference type="ARBA" id="ARBA00022723"/>
    </source>
</evidence>
<dbReference type="GO" id="GO:0016616">
    <property type="term" value="F:oxidoreductase activity, acting on the CH-OH group of donors, NAD or NADP as acceptor"/>
    <property type="evidence" value="ECO:0007669"/>
    <property type="project" value="InterPro"/>
</dbReference>
<dbReference type="FunFam" id="3.40.50.10380:FF:000003">
    <property type="entry name" value="NADP-dependent malic enzyme"/>
    <property type="match status" value="1"/>
</dbReference>
<dbReference type="Proteomes" id="UP000823821">
    <property type="component" value="Unassembled WGS sequence"/>
</dbReference>
<dbReference type="Pfam" id="PF03949">
    <property type="entry name" value="Malic_M"/>
    <property type="match status" value="1"/>
</dbReference>
<organism evidence="10 11">
    <name type="scientific">Candidatus Desulfovibrio intestinavium</name>
    <dbReference type="NCBI Taxonomy" id="2838534"/>
    <lineage>
        <taxon>Bacteria</taxon>
        <taxon>Pseudomonadati</taxon>
        <taxon>Thermodesulfobacteriota</taxon>
        <taxon>Desulfovibrionia</taxon>
        <taxon>Desulfovibrionales</taxon>
        <taxon>Desulfovibrionaceae</taxon>
        <taxon>Desulfovibrio</taxon>
    </lineage>
</organism>
<dbReference type="InterPro" id="IPR012301">
    <property type="entry name" value="Malic_N_dom"/>
</dbReference>
<sequence length="442" mass="47291">MALFTREDALAYHRAPRPGKLEVIPTKPCENQLDLSLAYSPGVAEACLAIKENPDCVAEYTGRANLVAVVSNGTAVLGLGNIGPLAGKPVMEGKGVLFKNFADVDVYDIDLATTDSDELINVVKCLEPTFGGINLEDIKAPECFYIEDKLKAAMQIPVFHDDQHGTAIISGAALINACEITGRKVEDLKVVVVGAGAAGIACARFYVLMGVKRENICMFDSRGLIYKGRDGLNQYKEEFAQAENRGDLAACLKGADVFLGLSKKGLVSKDMVRSMADSPIIFAMANPDPEITYEDATDACPSAIMGTGRSDYPNQINNVSGFPYIFRGALDVGARVINEEMKLAAARALAALAKEPVPGEVLAAYGVKELTYGRDYVIPKPLDPRILTTVTPAVAQAAMDSGAATRPIADMTAYAEQLRKRIDAAHARIRPFVKQLAAQSGK</sequence>
<dbReference type="PANTHER" id="PTHR43237:SF4">
    <property type="entry name" value="NADP-DEPENDENT MALIC ENZYME"/>
    <property type="match status" value="1"/>
</dbReference>
<evidence type="ECO:0000313" key="10">
    <source>
        <dbReference type="EMBL" id="HJA79902.1"/>
    </source>
</evidence>
<comment type="similarity">
    <text evidence="2">Belongs to the malic enzymes family.</text>
</comment>
<comment type="caution">
    <text evidence="10">The sequence shown here is derived from an EMBL/GenBank/DDBJ whole genome shotgun (WGS) entry which is preliminary data.</text>
</comment>
<dbReference type="CDD" id="cd05311">
    <property type="entry name" value="NAD_bind_2_malic_enz"/>
    <property type="match status" value="1"/>
</dbReference>
<evidence type="ECO:0000256" key="4">
    <source>
        <dbReference type="ARBA" id="ARBA00023002"/>
    </source>
</evidence>
<dbReference type="PANTHER" id="PTHR43237">
    <property type="entry name" value="NADP-DEPENDENT MALIC ENZYME"/>
    <property type="match status" value="1"/>
</dbReference>
<comment type="cofactor">
    <cofactor evidence="7">
        <name>Mg(2+)</name>
        <dbReference type="ChEBI" id="CHEBI:18420"/>
    </cofactor>
    <cofactor evidence="7">
        <name>Mn(2+)</name>
        <dbReference type="ChEBI" id="CHEBI:29035"/>
    </cofactor>
    <text evidence="7">Divalent metal cations. Prefers magnesium or manganese.</text>
</comment>
<dbReference type="InterPro" id="IPR046346">
    <property type="entry name" value="Aminoacid_DH-like_N_sf"/>
</dbReference>
<dbReference type="GO" id="GO:0004470">
    <property type="term" value="F:malic enzyme activity"/>
    <property type="evidence" value="ECO:0007669"/>
    <property type="project" value="InterPro"/>
</dbReference>
<dbReference type="SUPFAM" id="SSF53223">
    <property type="entry name" value="Aminoacid dehydrogenase-like, N-terminal domain"/>
    <property type="match status" value="1"/>
</dbReference>
<dbReference type="SMART" id="SM00919">
    <property type="entry name" value="Malic_M"/>
    <property type="match status" value="1"/>
</dbReference>
<evidence type="ECO:0000256" key="1">
    <source>
        <dbReference type="ARBA" id="ARBA00001936"/>
    </source>
</evidence>
<dbReference type="AlphaFoldDB" id="A0A9D2KQL1"/>
<feature type="active site" description="Proton acceptor" evidence="5">
    <location>
        <position position="94"/>
    </location>
</feature>
<dbReference type="InterPro" id="IPR012302">
    <property type="entry name" value="Malic_NAD-bd"/>
</dbReference>